<keyword evidence="7" id="KW-0813">Transport</keyword>
<evidence type="ECO:0000256" key="3">
    <source>
        <dbReference type="ARBA" id="ARBA00022475"/>
    </source>
</evidence>
<keyword evidence="5 8" id="KW-1133">Transmembrane helix</keyword>
<dbReference type="EMBL" id="BMXI01000009">
    <property type="protein sequence ID" value="GHC55444.1"/>
    <property type="molecule type" value="Genomic_DNA"/>
</dbReference>
<evidence type="ECO:0000313" key="9">
    <source>
        <dbReference type="EMBL" id="GHC55444.1"/>
    </source>
</evidence>
<keyword evidence="7" id="KW-0653">Protein transport</keyword>
<evidence type="ECO:0008006" key="11">
    <source>
        <dbReference type="Google" id="ProtNLM"/>
    </source>
</evidence>
<dbReference type="GO" id="GO:0015031">
    <property type="term" value="P:protein transport"/>
    <property type="evidence" value="ECO:0007669"/>
    <property type="project" value="UniProtKB-KW"/>
</dbReference>
<comment type="subcellular location">
    <subcellularLocation>
        <location evidence="1">Cell membrane</location>
        <topology evidence="1">Single-pass membrane protein</topology>
    </subcellularLocation>
    <subcellularLocation>
        <location evidence="7">Cell membrane</location>
        <topology evidence="7">Single-pass type II membrane protein</topology>
    </subcellularLocation>
</comment>
<feature type="transmembrane region" description="Helical" evidence="8">
    <location>
        <begin position="14"/>
        <end position="37"/>
    </location>
</feature>
<evidence type="ECO:0000256" key="7">
    <source>
        <dbReference type="RuleBase" id="RU003879"/>
    </source>
</evidence>
<accession>A0A918WKR0</accession>
<organism evidence="9 10">
    <name type="scientific">Roseibacillus persicicus</name>
    <dbReference type="NCBI Taxonomy" id="454148"/>
    <lineage>
        <taxon>Bacteria</taxon>
        <taxon>Pseudomonadati</taxon>
        <taxon>Verrucomicrobiota</taxon>
        <taxon>Verrucomicrobiia</taxon>
        <taxon>Verrucomicrobiales</taxon>
        <taxon>Verrucomicrobiaceae</taxon>
        <taxon>Roseibacillus</taxon>
    </lineage>
</organism>
<keyword evidence="10" id="KW-1185">Reference proteome</keyword>
<gene>
    <name evidence="9" type="ORF">GCM10007100_22530</name>
</gene>
<keyword evidence="4 7" id="KW-0812">Transmembrane</keyword>
<dbReference type="Pfam" id="PF02472">
    <property type="entry name" value="ExbD"/>
    <property type="match status" value="1"/>
</dbReference>
<protein>
    <recommendedName>
        <fullName evidence="11">Biopolymer transporter ExbD</fullName>
    </recommendedName>
</protein>
<proteinExistence type="inferred from homology"/>
<evidence type="ECO:0000256" key="4">
    <source>
        <dbReference type="ARBA" id="ARBA00022692"/>
    </source>
</evidence>
<evidence type="ECO:0000256" key="1">
    <source>
        <dbReference type="ARBA" id="ARBA00004162"/>
    </source>
</evidence>
<evidence type="ECO:0000256" key="8">
    <source>
        <dbReference type="SAM" id="Phobius"/>
    </source>
</evidence>
<reference evidence="9" key="1">
    <citation type="journal article" date="2014" name="Int. J. Syst. Evol. Microbiol.">
        <title>Complete genome sequence of Corynebacterium casei LMG S-19264T (=DSM 44701T), isolated from a smear-ripened cheese.</title>
        <authorList>
            <consortium name="US DOE Joint Genome Institute (JGI-PGF)"/>
            <person name="Walter F."/>
            <person name="Albersmeier A."/>
            <person name="Kalinowski J."/>
            <person name="Ruckert C."/>
        </authorList>
    </citation>
    <scope>NUCLEOTIDE SEQUENCE</scope>
    <source>
        <strain evidence="9">KCTC 12988</strain>
    </source>
</reference>
<keyword evidence="6 8" id="KW-0472">Membrane</keyword>
<dbReference type="GO" id="GO:0005886">
    <property type="term" value="C:plasma membrane"/>
    <property type="evidence" value="ECO:0007669"/>
    <property type="project" value="UniProtKB-SubCell"/>
</dbReference>
<dbReference type="AlphaFoldDB" id="A0A918WKR0"/>
<keyword evidence="3" id="KW-1003">Cell membrane</keyword>
<comment type="similarity">
    <text evidence="2 7">Belongs to the ExbD/TolR family.</text>
</comment>
<comment type="caution">
    <text evidence="9">The sequence shown here is derived from an EMBL/GenBank/DDBJ whole genome shotgun (WGS) entry which is preliminary data.</text>
</comment>
<sequence length="139" mass="15237">MNVSLTIDENPGPLHALAVLDILVLIMLLGFVSATLVHRAGVAVQLPQSQTRFPADNEALVLTVKGALEPVVYLGSRPIAEEELIGTLRRKRDEEGLRMVLLRSDRRLPAMMQLRLSEIIVAEGLDCGWLAEPGPPRPE</sequence>
<evidence type="ECO:0000313" key="10">
    <source>
        <dbReference type="Proteomes" id="UP000644507"/>
    </source>
</evidence>
<dbReference type="Proteomes" id="UP000644507">
    <property type="component" value="Unassembled WGS sequence"/>
</dbReference>
<dbReference type="RefSeq" id="WP_189570062.1">
    <property type="nucleotide sequence ID" value="NZ_BMXI01000009.1"/>
</dbReference>
<evidence type="ECO:0000256" key="2">
    <source>
        <dbReference type="ARBA" id="ARBA00005811"/>
    </source>
</evidence>
<reference evidence="9" key="2">
    <citation type="submission" date="2020-09" db="EMBL/GenBank/DDBJ databases">
        <authorList>
            <person name="Sun Q."/>
            <person name="Kim S."/>
        </authorList>
    </citation>
    <scope>NUCLEOTIDE SEQUENCE</scope>
    <source>
        <strain evidence="9">KCTC 12988</strain>
    </source>
</reference>
<name>A0A918WKR0_9BACT</name>
<dbReference type="InterPro" id="IPR003400">
    <property type="entry name" value="ExbD"/>
</dbReference>
<dbReference type="GO" id="GO:0022857">
    <property type="term" value="F:transmembrane transporter activity"/>
    <property type="evidence" value="ECO:0007669"/>
    <property type="project" value="InterPro"/>
</dbReference>
<evidence type="ECO:0000256" key="5">
    <source>
        <dbReference type="ARBA" id="ARBA00022989"/>
    </source>
</evidence>
<evidence type="ECO:0000256" key="6">
    <source>
        <dbReference type="ARBA" id="ARBA00023136"/>
    </source>
</evidence>